<feature type="domain" description="Glycosyltransferase subfamily 4-like N-terminal" evidence="2">
    <location>
        <begin position="56"/>
        <end position="219"/>
    </location>
</feature>
<dbReference type="Proteomes" id="UP000622580">
    <property type="component" value="Unassembled WGS sequence"/>
</dbReference>
<dbReference type="AlphaFoldDB" id="A0A941D2A1"/>
<dbReference type="InterPro" id="IPR050194">
    <property type="entry name" value="Glycosyltransferase_grp1"/>
</dbReference>
<reference evidence="3" key="1">
    <citation type="submission" date="2021-04" db="EMBL/GenBank/DDBJ databases">
        <title>Draft genome assembly of strain Phenylobacterium sp. 20VBR1 using MiniION and Illumina platforms.</title>
        <authorList>
            <person name="Thomas F.A."/>
            <person name="Krishnan K.P."/>
            <person name="Sinha R.K."/>
        </authorList>
    </citation>
    <scope>NUCLEOTIDE SEQUENCE</scope>
    <source>
        <strain evidence="3">20VBR1</strain>
    </source>
</reference>
<evidence type="ECO:0000313" key="4">
    <source>
        <dbReference type="Proteomes" id="UP000622580"/>
    </source>
</evidence>
<evidence type="ECO:0000259" key="2">
    <source>
        <dbReference type="Pfam" id="PF13439"/>
    </source>
</evidence>
<dbReference type="Gene3D" id="3.40.50.2000">
    <property type="entry name" value="Glycogen Phosphorylase B"/>
    <property type="match status" value="2"/>
</dbReference>
<gene>
    <name evidence="3" type="ORF">JKL49_15710</name>
</gene>
<dbReference type="InterPro" id="IPR028098">
    <property type="entry name" value="Glyco_trans_4-like_N"/>
</dbReference>
<evidence type="ECO:0000313" key="3">
    <source>
        <dbReference type="EMBL" id="MBR7620841.1"/>
    </source>
</evidence>
<protein>
    <submittedName>
        <fullName evidence="3">Glycosyltransferase</fullName>
        <ecNumber evidence="3">2.4.-.-</ecNumber>
    </submittedName>
</protein>
<dbReference type="SUPFAM" id="SSF53756">
    <property type="entry name" value="UDP-Glycosyltransferase/glycogen phosphorylase"/>
    <property type="match status" value="1"/>
</dbReference>
<comment type="caution">
    <text evidence="3">The sequence shown here is derived from an EMBL/GenBank/DDBJ whole genome shotgun (WGS) entry which is preliminary data.</text>
</comment>
<dbReference type="PANTHER" id="PTHR45947">
    <property type="entry name" value="SULFOQUINOVOSYL TRANSFERASE SQD2"/>
    <property type="match status" value="1"/>
</dbReference>
<dbReference type="EC" id="2.4.-.-" evidence="3"/>
<feature type="domain" description="Glycosyl transferase family 1" evidence="1">
    <location>
        <begin position="232"/>
        <end position="370"/>
    </location>
</feature>
<keyword evidence="3" id="KW-0808">Transferase</keyword>
<proteinExistence type="predicted"/>
<dbReference type="InterPro" id="IPR001296">
    <property type="entry name" value="Glyco_trans_1"/>
</dbReference>
<sequence length="417" mass="44918">MSTTPTHEGARVYDVTAPDQDNLIRLDPAEAPYFGAPGRVGFHLIDTTMMYAPRSGGVKRYLNAKQAWLAKRRPDIRHTLVTPGAATGSSEPGVVTVAAARLPFGDGYRMPANAAKWETVLRMLEPDILEAGDIFVPGHAALDTGEALGVPVVGFCHTDAAALAALHFGDWAQAPAMKRWADIYRRFDRVVAPSRHMALRLAEAGVEKVTVQMLGVDTELFHPRRADPGALRKRLGLPWNARILVFAGRPAREKNIDSIVCAVERLGEPYHLILVGAGKDVRISPHVISLDYESDPVALATLIASCDACVHANENEPFGLVVLEALAAGVPVVGPRRGGVSELIDNEVGQIAHDVDPGGLAEAIEALFARDLGALSAAARARAELRHSWERTFEGLTRLYGELVMSSAAPQPQAWRA</sequence>
<accession>A0A941D2A1</accession>
<dbReference type="Pfam" id="PF00534">
    <property type="entry name" value="Glycos_transf_1"/>
    <property type="match status" value="1"/>
</dbReference>
<keyword evidence="3" id="KW-0328">Glycosyltransferase</keyword>
<dbReference type="EMBL" id="JAGSGD010000001">
    <property type="protein sequence ID" value="MBR7620841.1"/>
    <property type="molecule type" value="Genomic_DNA"/>
</dbReference>
<evidence type="ECO:0000259" key="1">
    <source>
        <dbReference type="Pfam" id="PF00534"/>
    </source>
</evidence>
<keyword evidence="4" id="KW-1185">Reference proteome</keyword>
<dbReference type="PANTHER" id="PTHR45947:SF3">
    <property type="entry name" value="SULFOQUINOVOSYL TRANSFERASE SQD2"/>
    <property type="match status" value="1"/>
</dbReference>
<dbReference type="Pfam" id="PF13439">
    <property type="entry name" value="Glyco_transf_4"/>
    <property type="match status" value="1"/>
</dbReference>
<organism evidence="3 4">
    <name type="scientific">Phenylobacterium glaciei</name>
    <dbReference type="NCBI Taxonomy" id="2803784"/>
    <lineage>
        <taxon>Bacteria</taxon>
        <taxon>Pseudomonadati</taxon>
        <taxon>Pseudomonadota</taxon>
        <taxon>Alphaproteobacteria</taxon>
        <taxon>Caulobacterales</taxon>
        <taxon>Caulobacteraceae</taxon>
        <taxon>Phenylobacterium</taxon>
    </lineage>
</organism>
<name>A0A941D2A1_9CAUL</name>
<dbReference type="GO" id="GO:0016757">
    <property type="term" value="F:glycosyltransferase activity"/>
    <property type="evidence" value="ECO:0007669"/>
    <property type="project" value="UniProtKB-KW"/>
</dbReference>